<dbReference type="InterPro" id="IPR036259">
    <property type="entry name" value="MFS_trans_sf"/>
</dbReference>
<evidence type="ECO:0000256" key="7">
    <source>
        <dbReference type="SAM" id="Phobius"/>
    </source>
</evidence>
<evidence type="ECO:0000256" key="3">
    <source>
        <dbReference type="ARBA" id="ARBA00022692"/>
    </source>
</evidence>
<proteinExistence type="inferred from homology"/>
<evidence type="ECO:0000313" key="8">
    <source>
        <dbReference type="EMBL" id="CEK51495.1"/>
    </source>
</evidence>
<keyword evidence="4" id="KW-0813">Transport</keyword>
<evidence type="ECO:0000256" key="5">
    <source>
        <dbReference type="ARBA" id="ARBA00022989"/>
    </source>
</evidence>
<feature type="transmembrane region" description="Helical" evidence="7">
    <location>
        <begin position="107"/>
        <end position="126"/>
    </location>
</feature>
<dbReference type="PANTHER" id="PTHR11654">
    <property type="entry name" value="OLIGOPEPTIDE TRANSPORTER-RELATED"/>
    <property type="match status" value="1"/>
</dbReference>
<feature type="non-terminal residue" evidence="8">
    <location>
        <position position="236"/>
    </location>
</feature>
<organism evidence="8">
    <name type="scientific">Arion vulgaris</name>
    <dbReference type="NCBI Taxonomy" id="1028688"/>
    <lineage>
        <taxon>Eukaryota</taxon>
        <taxon>Metazoa</taxon>
        <taxon>Spiralia</taxon>
        <taxon>Lophotrochozoa</taxon>
        <taxon>Mollusca</taxon>
        <taxon>Gastropoda</taxon>
        <taxon>Heterobranchia</taxon>
        <taxon>Euthyneura</taxon>
        <taxon>Panpulmonata</taxon>
        <taxon>Eupulmonata</taxon>
        <taxon>Stylommatophora</taxon>
        <taxon>Helicina</taxon>
        <taxon>Arionoidea</taxon>
        <taxon>Arionidae</taxon>
        <taxon>Arion</taxon>
    </lineage>
</organism>
<dbReference type="Gene3D" id="1.20.1250.20">
    <property type="entry name" value="MFS general substrate transporter like domains"/>
    <property type="match status" value="1"/>
</dbReference>
<evidence type="ECO:0000256" key="1">
    <source>
        <dbReference type="ARBA" id="ARBA00004141"/>
    </source>
</evidence>
<evidence type="ECO:0000256" key="4">
    <source>
        <dbReference type="ARBA" id="ARBA00022856"/>
    </source>
</evidence>
<protein>
    <recommendedName>
        <fullName evidence="9">Major facilitator superfamily (MFS) profile domain-containing protein</fullName>
    </recommendedName>
</protein>
<keyword evidence="4" id="KW-0653">Protein transport</keyword>
<feature type="transmembrane region" description="Helical" evidence="7">
    <location>
        <begin position="215"/>
        <end position="234"/>
    </location>
</feature>
<dbReference type="GO" id="GO:0022857">
    <property type="term" value="F:transmembrane transporter activity"/>
    <property type="evidence" value="ECO:0007669"/>
    <property type="project" value="InterPro"/>
</dbReference>
<keyword evidence="6 7" id="KW-0472">Membrane</keyword>
<comment type="similarity">
    <text evidence="2">Belongs to the major facilitator superfamily. Proton-dependent oligopeptide transporter (POT/PTR) (TC 2.A.17) family.</text>
</comment>
<sequence length="236" mass="25907">HTLFSCKMNYPIQSTETIQDNISEHVFITEPAATIADVTDTETVMEIAGLTFSKPDKEYKQRKKALAATCCILLLQMCERVAYYSVIANMVLVCTSSFGYDTVEATTISLVFSGCAYLMPVIGGYVSDAWTGRFTTLLISSILILFGMTLLLVSVIDFTQWFYSNINQTGKRAIFMLGLVLAAIGTGGVKANVSPFGAEQVEVLGSDMINSFFNWFYWITAVGSVIAYAGIAYIQQ</sequence>
<dbReference type="AlphaFoldDB" id="A0A0B6Y7T2"/>
<name>A0A0B6Y7T2_9EUPU</name>
<dbReference type="EMBL" id="HACG01004630">
    <property type="protein sequence ID" value="CEK51495.1"/>
    <property type="molecule type" value="Transcribed_RNA"/>
</dbReference>
<evidence type="ECO:0000256" key="6">
    <source>
        <dbReference type="ARBA" id="ARBA00023136"/>
    </source>
</evidence>
<dbReference type="GO" id="GO:0016020">
    <property type="term" value="C:membrane"/>
    <property type="evidence" value="ECO:0007669"/>
    <property type="project" value="UniProtKB-SubCell"/>
</dbReference>
<feature type="non-terminal residue" evidence="8">
    <location>
        <position position="1"/>
    </location>
</feature>
<keyword evidence="5 7" id="KW-1133">Transmembrane helix</keyword>
<gene>
    <name evidence="8" type="primary">ORF13565</name>
</gene>
<dbReference type="InterPro" id="IPR000109">
    <property type="entry name" value="POT_fam"/>
</dbReference>
<evidence type="ECO:0008006" key="9">
    <source>
        <dbReference type="Google" id="ProtNLM"/>
    </source>
</evidence>
<keyword evidence="3 7" id="KW-0812">Transmembrane</keyword>
<feature type="transmembrane region" description="Helical" evidence="7">
    <location>
        <begin position="81"/>
        <end position="100"/>
    </location>
</feature>
<reference evidence="8" key="1">
    <citation type="submission" date="2014-12" db="EMBL/GenBank/DDBJ databases">
        <title>Insight into the proteome of Arion vulgaris.</title>
        <authorList>
            <person name="Aradska J."/>
            <person name="Bulat T."/>
            <person name="Smidak R."/>
            <person name="Sarate P."/>
            <person name="Gangsoo J."/>
            <person name="Sialana F."/>
            <person name="Bilban M."/>
            <person name="Lubec G."/>
        </authorList>
    </citation>
    <scope>NUCLEOTIDE SEQUENCE</scope>
    <source>
        <tissue evidence="8">Skin</tissue>
    </source>
</reference>
<accession>A0A0B6Y7T2</accession>
<comment type="subcellular location">
    <subcellularLocation>
        <location evidence="1">Membrane</location>
        <topology evidence="1">Multi-pass membrane protein</topology>
    </subcellularLocation>
</comment>
<keyword evidence="4" id="KW-0571">Peptide transport</keyword>
<dbReference type="Pfam" id="PF00854">
    <property type="entry name" value="PTR2"/>
    <property type="match status" value="1"/>
</dbReference>
<evidence type="ECO:0000256" key="2">
    <source>
        <dbReference type="ARBA" id="ARBA00005982"/>
    </source>
</evidence>
<feature type="transmembrane region" description="Helical" evidence="7">
    <location>
        <begin position="138"/>
        <end position="162"/>
    </location>
</feature>
<dbReference type="SUPFAM" id="SSF103473">
    <property type="entry name" value="MFS general substrate transporter"/>
    <property type="match status" value="1"/>
</dbReference>
<dbReference type="GO" id="GO:0015833">
    <property type="term" value="P:peptide transport"/>
    <property type="evidence" value="ECO:0007669"/>
    <property type="project" value="UniProtKB-KW"/>
</dbReference>